<gene>
    <name evidence="1" type="ORF">E1B00_08630</name>
</gene>
<dbReference type="AlphaFoldDB" id="A0A5C4RQN7"/>
<dbReference type="OrthoDB" id="8612466at2"/>
<sequence>MRPLIYVQVYRGHFIAKRIGNGKTVRKECVGLEHPRTLMGDITKVEESFSAALKELVPTIRLLKPKGLVHLLPVYEGGYTNVELRAFKEAGELAGINFAFLSTLDRPHTDAEILQVLR</sequence>
<dbReference type="Proteomes" id="UP000305760">
    <property type="component" value="Unassembled WGS sequence"/>
</dbReference>
<proteinExistence type="predicted"/>
<evidence type="ECO:0000313" key="2">
    <source>
        <dbReference type="Proteomes" id="UP000305760"/>
    </source>
</evidence>
<dbReference type="EMBL" id="SMDR01000002">
    <property type="protein sequence ID" value="TNJ33422.1"/>
    <property type="molecule type" value="Genomic_DNA"/>
</dbReference>
<reference evidence="1 2" key="1">
    <citation type="submission" date="2019-03" db="EMBL/GenBank/DDBJ databases">
        <title>Arenimonas daejeonensis sp. nov., isolated from compost.</title>
        <authorList>
            <person name="Jeon C.O."/>
        </authorList>
    </citation>
    <scope>NUCLEOTIDE SEQUENCE [LARGE SCALE GENOMIC DNA]</scope>
    <source>
        <strain evidence="1 2">R29</strain>
    </source>
</reference>
<protein>
    <submittedName>
        <fullName evidence="1">Uncharacterized protein</fullName>
    </submittedName>
</protein>
<accession>A0A5C4RQN7</accession>
<comment type="caution">
    <text evidence="1">The sequence shown here is derived from an EMBL/GenBank/DDBJ whole genome shotgun (WGS) entry which is preliminary data.</text>
</comment>
<name>A0A5C4RQN7_9GAMM</name>
<evidence type="ECO:0000313" key="1">
    <source>
        <dbReference type="EMBL" id="TNJ33422.1"/>
    </source>
</evidence>
<dbReference type="RefSeq" id="WP_139447820.1">
    <property type="nucleotide sequence ID" value="NZ_SMDR01000002.1"/>
</dbReference>
<keyword evidence="2" id="KW-1185">Reference proteome</keyword>
<organism evidence="1 2">
    <name type="scientific">Arenimonas terrae</name>
    <dbReference type="NCBI Taxonomy" id="2546226"/>
    <lineage>
        <taxon>Bacteria</taxon>
        <taxon>Pseudomonadati</taxon>
        <taxon>Pseudomonadota</taxon>
        <taxon>Gammaproteobacteria</taxon>
        <taxon>Lysobacterales</taxon>
        <taxon>Lysobacteraceae</taxon>
        <taxon>Arenimonas</taxon>
    </lineage>
</organism>